<sequence>MPLASQERQLPRQIPQIAVNNTSSTAFIVGNMSIPAGDVREGWVFLYLAGQRPVSVIAAYKSFSKPLITSNLDSLLILLFLSCHKWIS</sequence>
<gene>
    <name evidence="1" type="ORF">Zmor_016442</name>
</gene>
<accession>A0AA38HK94</accession>
<proteinExistence type="predicted"/>
<keyword evidence="2" id="KW-1185">Reference proteome</keyword>
<name>A0AA38HK94_9CUCU</name>
<protein>
    <submittedName>
        <fullName evidence="1">Uncharacterized protein</fullName>
    </submittedName>
</protein>
<comment type="caution">
    <text evidence="1">The sequence shown here is derived from an EMBL/GenBank/DDBJ whole genome shotgun (WGS) entry which is preliminary data.</text>
</comment>
<dbReference type="AlphaFoldDB" id="A0AA38HK94"/>
<reference evidence="1" key="1">
    <citation type="journal article" date="2023" name="G3 (Bethesda)">
        <title>Whole genome assemblies of Zophobas morio and Tenebrio molitor.</title>
        <authorList>
            <person name="Kaur S."/>
            <person name="Stinson S.A."/>
            <person name="diCenzo G.C."/>
        </authorList>
    </citation>
    <scope>NUCLEOTIDE SEQUENCE</scope>
    <source>
        <strain evidence="1">QUZm001</strain>
    </source>
</reference>
<dbReference type="Proteomes" id="UP001168821">
    <property type="component" value="Unassembled WGS sequence"/>
</dbReference>
<evidence type="ECO:0000313" key="2">
    <source>
        <dbReference type="Proteomes" id="UP001168821"/>
    </source>
</evidence>
<organism evidence="1 2">
    <name type="scientific">Zophobas morio</name>
    <dbReference type="NCBI Taxonomy" id="2755281"/>
    <lineage>
        <taxon>Eukaryota</taxon>
        <taxon>Metazoa</taxon>
        <taxon>Ecdysozoa</taxon>
        <taxon>Arthropoda</taxon>
        <taxon>Hexapoda</taxon>
        <taxon>Insecta</taxon>
        <taxon>Pterygota</taxon>
        <taxon>Neoptera</taxon>
        <taxon>Endopterygota</taxon>
        <taxon>Coleoptera</taxon>
        <taxon>Polyphaga</taxon>
        <taxon>Cucujiformia</taxon>
        <taxon>Tenebrionidae</taxon>
        <taxon>Zophobas</taxon>
    </lineage>
</organism>
<evidence type="ECO:0000313" key="1">
    <source>
        <dbReference type="EMBL" id="KAJ3634480.1"/>
    </source>
</evidence>
<dbReference type="EMBL" id="JALNTZ010000440">
    <property type="protein sequence ID" value="KAJ3634480.1"/>
    <property type="molecule type" value="Genomic_DNA"/>
</dbReference>